<sequence>MNKNIPWKVYIEIRILGEYRLAKKSKVGVQRWLATRWLRSLLGGRKESREHKHTTSSVAAGPHDRRDRGRWSFKSGRDSSCSAVPIPAPNRADDIAWLRALYGKQRRTEQGQHAIAVAAATAAAADAAVAAAAQAAVAVVRLTNHGRASFSAASMSGS</sequence>
<proteinExistence type="predicted"/>
<evidence type="ECO:0000256" key="1">
    <source>
        <dbReference type="SAM" id="MobiDB-lite"/>
    </source>
</evidence>
<accession>A0A835R8G0</accession>
<gene>
    <name evidence="2" type="ORF">HPP92_008489</name>
</gene>
<comment type="caution">
    <text evidence="2">The sequence shown here is derived from an EMBL/GenBank/DDBJ whole genome shotgun (WGS) entry which is preliminary data.</text>
</comment>
<protein>
    <submittedName>
        <fullName evidence="2">Uncharacterized protein</fullName>
    </submittedName>
</protein>
<dbReference type="OrthoDB" id="1704267at2759"/>
<dbReference type="Proteomes" id="UP000639772">
    <property type="component" value="Unassembled WGS sequence"/>
</dbReference>
<reference evidence="2 3" key="1">
    <citation type="journal article" date="2020" name="Nat. Food">
        <title>A phased Vanilla planifolia genome enables genetic improvement of flavour and production.</title>
        <authorList>
            <person name="Hasing T."/>
            <person name="Tang H."/>
            <person name="Brym M."/>
            <person name="Khazi F."/>
            <person name="Huang T."/>
            <person name="Chambers A.H."/>
        </authorList>
    </citation>
    <scope>NUCLEOTIDE SEQUENCE [LARGE SCALE GENOMIC DNA]</scope>
    <source>
        <tissue evidence="2">Leaf</tissue>
    </source>
</reference>
<name>A0A835R8G0_VANPL</name>
<dbReference type="AlphaFoldDB" id="A0A835R8G0"/>
<organism evidence="2 3">
    <name type="scientific">Vanilla planifolia</name>
    <name type="common">Vanilla</name>
    <dbReference type="NCBI Taxonomy" id="51239"/>
    <lineage>
        <taxon>Eukaryota</taxon>
        <taxon>Viridiplantae</taxon>
        <taxon>Streptophyta</taxon>
        <taxon>Embryophyta</taxon>
        <taxon>Tracheophyta</taxon>
        <taxon>Spermatophyta</taxon>
        <taxon>Magnoliopsida</taxon>
        <taxon>Liliopsida</taxon>
        <taxon>Asparagales</taxon>
        <taxon>Orchidaceae</taxon>
        <taxon>Vanilloideae</taxon>
        <taxon>Vanilleae</taxon>
        <taxon>Vanilla</taxon>
    </lineage>
</organism>
<evidence type="ECO:0000313" key="3">
    <source>
        <dbReference type="Proteomes" id="UP000639772"/>
    </source>
</evidence>
<evidence type="ECO:0000313" key="2">
    <source>
        <dbReference type="EMBL" id="KAG0486394.1"/>
    </source>
</evidence>
<dbReference type="EMBL" id="JADCNM010000004">
    <property type="protein sequence ID" value="KAG0486394.1"/>
    <property type="molecule type" value="Genomic_DNA"/>
</dbReference>
<feature type="region of interest" description="Disordered" evidence="1">
    <location>
        <begin position="46"/>
        <end position="86"/>
    </location>
</feature>